<dbReference type="RefSeq" id="WP_129886510.1">
    <property type="nucleotide sequence ID" value="NZ_CP035758.1"/>
</dbReference>
<dbReference type="EMBL" id="CP035758">
    <property type="protein sequence ID" value="QBD75914.1"/>
    <property type="molecule type" value="Genomic_DNA"/>
</dbReference>
<protein>
    <submittedName>
        <fullName evidence="1">Uncharacterized protein</fullName>
    </submittedName>
</protein>
<sequence length="78" mass="9091">MMNEVMELVLWALNATFRLGNVTQDIPMMKGSFALFDACLAYFKLHQIAIIYDEEKDLYVFIDPKTSKEVTSPLRREE</sequence>
<gene>
    <name evidence="1" type="ORF">EPA93_07780</name>
</gene>
<proteinExistence type="predicted"/>
<accession>A0A4P6JL59</accession>
<keyword evidence="2" id="KW-1185">Reference proteome</keyword>
<evidence type="ECO:0000313" key="2">
    <source>
        <dbReference type="Proteomes" id="UP000290365"/>
    </source>
</evidence>
<organism evidence="1 2">
    <name type="scientific">Ktedonosporobacter rubrisoli</name>
    <dbReference type="NCBI Taxonomy" id="2509675"/>
    <lineage>
        <taxon>Bacteria</taxon>
        <taxon>Bacillati</taxon>
        <taxon>Chloroflexota</taxon>
        <taxon>Ktedonobacteria</taxon>
        <taxon>Ktedonobacterales</taxon>
        <taxon>Ktedonosporobacteraceae</taxon>
        <taxon>Ktedonosporobacter</taxon>
    </lineage>
</organism>
<evidence type="ECO:0000313" key="1">
    <source>
        <dbReference type="EMBL" id="QBD75914.1"/>
    </source>
</evidence>
<dbReference type="Proteomes" id="UP000290365">
    <property type="component" value="Chromosome"/>
</dbReference>
<name>A0A4P6JL59_KTERU</name>
<reference evidence="1 2" key="1">
    <citation type="submission" date="2019-01" db="EMBL/GenBank/DDBJ databases">
        <title>Ktedonosporobacter rubrisoli SCAWS-G2.</title>
        <authorList>
            <person name="Huang Y."/>
            <person name="Yan B."/>
        </authorList>
    </citation>
    <scope>NUCLEOTIDE SEQUENCE [LARGE SCALE GENOMIC DNA]</scope>
    <source>
        <strain evidence="1 2">SCAWS-G2</strain>
    </source>
</reference>
<dbReference type="KEGG" id="kbs:EPA93_07780"/>
<dbReference type="AlphaFoldDB" id="A0A4P6JL59"/>